<proteinExistence type="predicted"/>
<reference evidence="2" key="2">
    <citation type="submission" date="2015-01" db="EMBL/GenBank/DDBJ databases">
        <title>Evolutionary Origins and Diversification of the Mycorrhizal Mutualists.</title>
        <authorList>
            <consortium name="DOE Joint Genome Institute"/>
            <consortium name="Mycorrhizal Genomics Consortium"/>
            <person name="Kohler A."/>
            <person name="Kuo A."/>
            <person name="Nagy L.G."/>
            <person name="Floudas D."/>
            <person name="Copeland A."/>
            <person name="Barry K.W."/>
            <person name="Cichocki N."/>
            <person name="Veneault-Fourrey C."/>
            <person name="LaButti K."/>
            <person name="Lindquist E.A."/>
            <person name="Lipzen A."/>
            <person name="Lundell T."/>
            <person name="Morin E."/>
            <person name="Murat C."/>
            <person name="Riley R."/>
            <person name="Ohm R."/>
            <person name="Sun H."/>
            <person name="Tunlid A."/>
            <person name="Henrissat B."/>
            <person name="Grigoriev I.V."/>
            <person name="Hibbett D.S."/>
            <person name="Martin F."/>
        </authorList>
    </citation>
    <scope>NUCLEOTIDE SEQUENCE [LARGE SCALE GENOMIC DNA]</scope>
    <source>
        <strain evidence="2">h7</strain>
    </source>
</reference>
<sequence length="484" mass="55345">MNHSPSQGVGTGAVSAPIRPNDALPIDILQRIFDLVTQEPVLMPPPTKEPRRSLAQVCATWRDIVTTTPRYWTSYDFVQAYPPVQRAGSLLDLAEAFFLRSGDTIPLSVDFHGAWLRNVAHKLLEFVVRSYAHRLRFLSCVVTKRELRQFFGADYVRFPWLRKIDLTVRDEEGHIATRRPVKGAFTFSTFHRAPALRYVALRLLDGFHNSDLRLPWYQLTQIDLGSTVIRAGTFMRIMIQLFRLQEGIFCIDFTRPCSPRFPFPTITIAFLRRLCLKLIQPSCDGRIFRKLRMPSLQELSLEREEVGQPRRDMKLYKTLLSHLNAQLKHLTIAESFFPGKTEFLPRLHRIPQFTYQQLDAVLRLCPNLTSLYLFPGVFMCPFTLERLASGEFLPFLQKLVVSSTIGWDVIWMARERYLASTRSDSGSRTSARPVALNFLDLHVIGCGLEEANIRSLEAAVPALILPCGHFFGYVDVRDGDSPTS</sequence>
<reference evidence="1 2" key="1">
    <citation type="submission" date="2014-04" db="EMBL/GenBank/DDBJ databases">
        <authorList>
            <consortium name="DOE Joint Genome Institute"/>
            <person name="Kuo A."/>
            <person name="Gay G."/>
            <person name="Dore J."/>
            <person name="Kohler A."/>
            <person name="Nagy L.G."/>
            <person name="Floudas D."/>
            <person name="Copeland A."/>
            <person name="Barry K.W."/>
            <person name="Cichocki N."/>
            <person name="Veneault-Fourrey C."/>
            <person name="LaButti K."/>
            <person name="Lindquist E.A."/>
            <person name="Lipzen A."/>
            <person name="Lundell T."/>
            <person name="Morin E."/>
            <person name="Murat C."/>
            <person name="Sun H."/>
            <person name="Tunlid A."/>
            <person name="Henrissat B."/>
            <person name="Grigoriev I.V."/>
            <person name="Hibbett D.S."/>
            <person name="Martin F."/>
            <person name="Nordberg H.P."/>
            <person name="Cantor M.N."/>
            <person name="Hua S.X."/>
        </authorList>
    </citation>
    <scope>NUCLEOTIDE SEQUENCE [LARGE SCALE GENOMIC DNA]</scope>
    <source>
        <strain evidence="2">h7</strain>
    </source>
</reference>
<evidence type="ECO:0000313" key="2">
    <source>
        <dbReference type="Proteomes" id="UP000053424"/>
    </source>
</evidence>
<dbReference type="HOGENOM" id="CLU_043415_0_0_1"/>
<evidence type="ECO:0000313" key="1">
    <source>
        <dbReference type="EMBL" id="KIM37517.1"/>
    </source>
</evidence>
<keyword evidence="2" id="KW-1185">Reference proteome</keyword>
<organism evidence="1 2">
    <name type="scientific">Hebeloma cylindrosporum</name>
    <dbReference type="NCBI Taxonomy" id="76867"/>
    <lineage>
        <taxon>Eukaryota</taxon>
        <taxon>Fungi</taxon>
        <taxon>Dikarya</taxon>
        <taxon>Basidiomycota</taxon>
        <taxon>Agaricomycotina</taxon>
        <taxon>Agaricomycetes</taxon>
        <taxon>Agaricomycetidae</taxon>
        <taxon>Agaricales</taxon>
        <taxon>Agaricineae</taxon>
        <taxon>Hymenogastraceae</taxon>
        <taxon>Hebeloma</taxon>
    </lineage>
</organism>
<dbReference type="OrthoDB" id="2992500at2759"/>
<protein>
    <submittedName>
        <fullName evidence="1">Uncharacterized protein</fullName>
    </submittedName>
</protein>
<accession>A0A0C2Y908</accession>
<dbReference type="AlphaFoldDB" id="A0A0C2Y908"/>
<dbReference type="Proteomes" id="UP000053424">
    <property type="component" value="Unassembled WGS sequence"/>
</dbReference>
<gene>
    <name evidence="1" type="ORF">M413DRAFT_30737</name>
</gene>
<dbReference type="EMBL" id="KN831796">
    <property type="protein sequence ID" value="KIM37517.1"/>
    <property type="molecule type" value="Genomic_DNA"/>
</dbReference>
<name>A0A0C2Y908_HEBCY</name>